<evidence type="ECO:0000256" key="1">
    <source>
        <dbReference type="SAM" id="Phobius"/>
    </source>
</evidence>
<dbReference type="EMBL" id="JBFSOO010000009">
    <property type="protein sequence ID" value="MEZ6854246.1"/>
    <property type="molecule type" value="Genomic_DNA"/>
</dbReference>
<dbReference type="SUPFAM" id="SSF75169">
    <property type="entry name" value="DsrEFH-like"/>
    <property type="match status" value="1"/>
</dbReference>
<keyword evidence="1" id="KW-0472">Membrane</keyword>
<dbReference type="Pfam" id="PF02635">
    <property type="entry name" value="DsrE"/>
    <property type="match status" value="1"/>
</dbReference>
<dbReference type="EMBL" id="FQZR01000004">
    <property type="protein sequence ID" value="SHJ28595.1"/>
    <property type="molecule type" value="Genomic_DNA"/>
</dbReference>
<sequence>MNDEPNKAPTDFQKLTLLLAEKRTAHTTLRSGIALCAFSMTVISFILLKGSKISSNLEGVIFTILGSGSIIMLIFGIYFIRRGFTRMQFHDTLINQILYTNQEASALFYHTRKRNNVHPNRTGMHHEVVFHFDKGNIELDMAIRNIENYFGELSNQKFTVYFVVTGPGIKLLVKENPHAQRLTELTNLGLQIKVCRNAMRDFQIEPDRVLPTVKIISSGLLEIIDLQHKGYAYIKL</sequence>
<dbReference type="PANTHER" id="PTHR37691">
    <property type="entry name" value="BLR3518 PROTEIN"/>
    <property type="match status" value="1"/>
</dbReference>
<name>A0A8G2FBH7_9BACT</name>
<comment type="caution">
    <text evidence="3">The sequence shown here is derived from an EMBL/GenBank/DDBJ whole genome shotgun (WGS) entry which is preliminary data.</text>
</comment>
<protein>
    <submittedName>
        <fullName evidence="2">DsrE family protein</fullName>
    </submittedName>
    <submittedName>
        <fullName evidence="3">Intracellular sulfur oxidation protein, DsrE/DsrF family</fullName>
    </submittedName>
</protein>
<dbReference type="RefSeq" id="WP_020000139.1">
    <property type="nucleotide sequence ID" value="NZ_CP192217.1"/>
</dbReference>
<feature type="transmembrane region" description="Helical" evidence="1">
    <location>
        <begin position="60"/>
        <end position="80"/>
    </location>
</feature>
<reference evidence="2 5" key="2">
    <citation type="submission" date="2024-07" db="EMBL/GenBank/DDBJ databases">
        <title>Active virus-host system and metabolic interactions in a Lokiarchaeon culture.</title>
        <authorList>
            <person name="Ponce Toledo R.I."/>
            <person name="Rodrigues Oliveira T."/>
            <person name="Schleper C."/>
        </authorList>
    </citation>
    <scope>NUCLEOTIDE SEQUENCE [LARGE SCALE GENOMIC DNA]</scope>
    <source>
        <strain evidence="2 5">B35</strain>
    </source>
</reference>
<keyword evidence="5" id="KW-1185">Reference proteome</keyword>
<evidence type="ECO:0000313" key="3">
    <source>
        <dbReference type="EMBL" id="SHJ28595.1"/>
    </source>
</evidence>
<proteinExistence type="predicted"/>
<evidence type="ECO:0000313" key="4">
    <source>
        <dbReference type="Proteomes" id="UP000184001"/>
    </source>
</evidence>
<gene>
    <name evidence="2" type="ORF">AB2Z07_12025</name>
    <name evidence="3" type="ORF">SAMN05660830_02075</name>
</gene>
<organism evidence="3 4">
    <name type="scientific">Halodesulfovibrio aestuarii</name>
    <dbReference type="NCBI Taxonomy" id="126333"/>
    <lineage>
        <taxon>Bacteria</taxon>
        <taxon>Pseudomonadati</taxon>
        <taxon>Thermodesulfobacteriota</taxon>
        <taxon>Desulfovibrionia</taxon>
        <taxon>Desulfovibrionales</taxon>
        <taxon>Desulfovibrionaceae</taxon>
        <taxon>Halodesulfovibrio</taxon>
    </lineage>
</organism>
<dbReference type="AlphaFoldDB" id="A0A8G2FBH7"/>
<dbReference type="Gene3D" id="3.40.1260.10">
    <property type="entry name" value="DsrEFH-like"/>
    <property type="match status" value="1"/>
</dbReference>
<keyword evidence="1" id="KW-0812">Transmembrane</keyword>
<dbReference type="Proteomes" id="UP001568358">
    <property type="component" value="Unassembled WGS sequence"/>
</dbReference>
<dbReference type="InterPro" id="IPR003787">
    <property type="entry name" value="Sulphur_relay_DsrE/F-like"/>
</dbReference>
<dbReference type="InterPro" id="IPR027396">
    <property type="entry name" value="DsrEFH-like"/>
</dbReference>
<accession>A0A8G2FBH7</accession>
<reference evidence="3 4" key="1">
    <citation type="submission" date="2016-11" db="EMBL/GenBank/DDBJ databases">
        <authorList>
            <person name="Varghese N."/>
            <person name="Submissions S."/>
        </authorList>
    </citation>
    <scope>NUCLEOTIDE SEQUENCE [LARGE SCALE GENOMIC DNA]</scope>
    <source>
        <strain evidence="3 4">DSM 17919</strain>
    </source>
</reference>
<evidence type="ECO:0000313" key="2">
    <source>
        <dbReference type="EMBL" id="MEZ6854246.1"/>
    </source>
</evidence>
<dbReference type="PANTHER" id="PTHR37691:SF1">
    <property type="entry name" value="BLR3518 PROTEIN"/>
    <property type="match status" value="1"/>
</dbReference>
<evidence type="ECO:0000313" key="5">
    <source>
        <dbReference type="Proteomes" id="UP001568358"/>
    </source>
</evidence>
<dbReference type="Proteomes" id="UP000184001">
    <property type="component" value="Unassembled WGS sequence"/>
</dbReference>
<keyword evidence="1" id="KW-1133">Transmembrane helix</keyword>
<feature type="transmembrane region" description="Helical" evidence="1">
    <location>
        <begin position="29"/>
        <end position="48"/>
    </location>
</feature>